<dbReference type="InterPro" id="IPR036388">
    <property type="entry name" value="WH-like_DNA-bd_sf"/>
</dbReference>
<feature type="domain" description="RNA polymerase sigma-70 region 2" evidence="7">
    <location>
        <begin position="16"/>
        <end position="77"/>
    </location>
</feature>
<dbReference type="InterPro" id="IPR013325">
    <property type="entry name" value="RNA_pol_sigma_r2"/>
</dbReference>
<dbReference type="Pfam" id="PF08281">
    <property type="entry name" value="Sigma70_r4_2"/>
    <property type="match status" value="1"/>
</dbReference>
<evidence type="ECO:0000256" key="2">
    <source>
        <dbReference type="ARBA" id="ARBA00011344"/>
    </source>
</evidence>
<evidence type="ECO:0000256" key="1">
    <source>
        <dbReference type="ARBA" id="ARBA00010641"/>
    </source>
</evidence>
<dbReference type="InterPro" id="IPR007627">
    <property type="entry name" value="RNA_pol_sigma70_r2"/>
</dbReference>
<dbReference type="NCBIfam" id="TIGR02957">
    <property type="entry name" value="SigX4"/>
    <property type="match status" value="1"/>
</dbReference>
<organism evidence="9 10">
    <name type="scientific">Brachybacterium phenoliresistens</name>
    <dbReference type="NCBI Taxonomy" id="396014"/>
    <lineage>
        <taxon>Bacteria</taxon>
        <taxon>Bacillati</taxon>
        <taxon>Actinomycetota</taxon>
        <taxon>Actinomycetes</taxon>
        <taxon>Micrococcales</taxon>
        <taxon>Dermabacteraceae</taxon>
        <taxon>Brachybacterium</taxon>
    </lineage>
</organism>
<dbReference type="AlphaFoldDB" id="Z9JSF7"/>
<feature type="region of interest" description="Disordered" evidence="6">
    <location>
        <begin position="294"/>
        <end position="343"/>
    </location>
</feature>
<gene>
    <name evidence="9" type="ORF">BF93_00870</name>
</gene>
<keyword evidence="4" id="KW-0731">Sigma factor</keyword>
<evidence type="ECO:0000259" key="8">
    <source>
        <dbReference type="Pfam" id="PF08281"/>
    </source>
</evidence>
<dbReference type="PANTHER" id="PTHR30173">
    <property type="entry name" value="SIGMA 19 FACTOR"/>
    <property type="match status" value="1"/>
</dbReference>
<dbReference type="STRING" id="396014.BF93_00870"/>
<dbReference type="Pfam" id="PF04542">
    <property type="entry name" value="Sigma70_r2"/>
    <property type="match status" value="1"/>
</dbReference>
<sequence>MGEDGDLGTAAAVFAAQRRRLFGIAYRMLGTAADAEDILQETWIRWQGADRTQVQDPPAFLATITTRLAITQLQSARVRRETYIGPWLPEPVSTQDDPALGAERGEALDLALLLTLERLTPTERAAYILREAFDYPYARIAEIISSSAVNARQLVRRARAHLTSGRPASVAPAQQRRLLDAFLAAARRGDVQELEGLLARDVASRTDGNGVKLAARIPVHGRARVARFVAAFSHHFWTGKTIGWITVNGQAAATLSEGGRVTTLVTVTASEEGIAQIHWVMSPEKLGHVNAATQLTAPGDSTRRTDRTDPADPVEPAQPVEPADASEGPVPPGNPGAAAGGPG</sequence>
<dbReference type="Gene3D" id="3.10.450.50">
    <property type="match status" value="1"/>
</dbReference>
<name>Z9JSF7_9MICO</name>
<keyword evidence="10" id="KW-1185">Reference proteome</keyword>
<dbReference type="SUPFAM" id="SSF88946">
    <property type="entry name" value="Sigma2 domain of RNA polymerase sigma factors"/>
    <property type="match status" value="1"/>
</dbReference>
<dbReference type="InterPro" id="IPR014284">
    <property type="entry name" value="RNA_pol_sigma-70_dom"/>
</dbReference>
<evidence type="ECO:0000259" key="7">
    <source>
        <dbReference type="Pfam" id="PF04542"/>
    </source>
</evidence>
<dbReference type="InterPro" id="IPR013324">
    <property type="entry name" value="RNA_pol_sigma_r3/r4-like"/>
</dbReference>
<dbReference type="SUPFAM" id="SSF54427">
    <property type="entry name" value="NTF2-like"/>
    <property type="match status" value="1"/>
</dbReference>
<dbReference type="Proteomes" id="UP000023067">
    <property type="component" value="Unassembled WGS sequence"/>
</dbReference>
<comment type="similarity">
    <text evidence="1">Belongs to the sigma-70 factor family. ECF subfamily.</text>
</comment>
<dbReference type="InterPro" id="IPR052704">
    <property type="entry name" value="ECF_Sigma-70_Domain"/>
</dbReference>
<dbReference type="InterPro" id="IPR014303">
    <property type="entry name" value="RNA_pol_sigma-70_ECF"/>
</dbReference>
<dbReference type="InterPro" id="IPR032710">
    <property type="entry name" value="NTF2-like_dom_sf"/>
</dbReference>
<comment type="caution">
    <text evidence="9">The sequence shown here is derived from an EMBL/GenBank/DDBJ whole genome shotgun (WGS) entry which is preliminary data.</text>
</comment>
<evidence type="ECO:0000313" key="10">
    <source>
        <dbReference type="Proteomes" id="UP000023067"/>
    </source>
</evidence>
<evidence type="ECO:0000256" key="3">
    <source>
        <dbReference type="ARBA" id="ARBA00023015"/>
    </source>
</evidence>
<accession>Z9JSF7</accession>
<dbReference type="GO" id="GO:0016987">
    <property type="term" value="F:sigma factor activity"/>
    <property type="evidence" value="ECO:0007669"/>
    <property type="project" value="UniProtKB-KW"/>
</dbReference>
<keyword evidence="3" id="KW-0805">Transcription regulation</keyword>
<dbReference type="Gene3D" id="1.10.1740.10">
    <property type="match status" value="1"/>
</dbReference>
<dbReference type="Gene3D" id="1.10.10.10">
    <property type="entry name" value="Winged helix-like DNA-binding domain superfamily/Winged helix DNA-binding domain"/>
    <property type="match status" value="1"/>
</dbReference>
<dbReference type="SUPFAM" id="SSF88659">
    <property type="entry name" value="Sigma3 and sigma4 domains of RNA polymerase sigma factors"/>
    <property type="match status" value="1"/>
</dbReference>
<reference evidence="9 10" key="1">
    <citation type="submission" date="2014-02" db="EMBL/GenBank/DDBJ databases">
        <title>Genome sequence of Brachybacterium phenoliresistens strain W13A50.</title>
        <authorList>
            <person name="Wang X."/>
        </authorList>
    </citation>
    <scope>NUCLEOTIDE SEQUENCE [LARGE SCALE GENOMIC DNA]</scope>
    <source>
        <strain evidence="9 10">W13A50</strain>
    </source>
</reference>
<comment type="subunit">
    <text evidence="2">Interacts transiently with the RNA polymerase catalytic core formed by RpoA, RpoB, RpoC and RpoZ (2 alpha, 1 beta, 1 beta' and 1 omega subunit) to form the RNA polymerase holoenzyme that can initiate transcription.</text>
</comment>
<dbReference type="InterPro" id="IPR013249">
    <property type="entry name" value="RNA_pol_sigma70_r4_t2"/>
</dbReference>
<evidence type="ECO:0000256" key="5">
    <source>
        <dbReference type="ARBA" id="ARBA00023163"/>
    </source>
</evidence>
<evidence type="ECO:0000313" key="9">
    <source>
        <dbReference type="EMBL" id="EWS80948.1"/>
    </source>
</evidence>
<feature type="compositionally biased region" description="Basic and acidic residues" evidence="6">
    <location>
        <begin position="301"/>
        <end position="310"/>
    </location>
</feature>
<dbReference type="GO" id="GO:0006352">
    <property type="term" value="P:DNA-templated transcription initiation"/>
    <property type="evidence" value="ECO:0007669"/>
    <property type="project" value="InterPro"/>
</dbReference>
<dbReference type="PATRIC" id="fig|396014.3.peg.2212"/>
<dbReference type="PANTHER" id="PTHR30173:SF36">
    <property type="entry name" value="ECF RNA POLYMERASE SIGMA FACTOR SIGJ"/>
    <property type="match status" value="1"/>
</dbReference>
<dbReference type="HOGENOM" id="CLU_047691_22_0_11"/>
<protein>
    <submittedName>
        <fullName evidence="9">RNA polymerase sigma24 factor</fullName>
    </submittedName>
</protein>
<keyword evidence="5" id="KW-0804">Transcription</keyword>
<dbReference type="NCBIfam" id="NF007214">
    <property type="entry name" value="PRK09636.1"/>
    <property type="match status" value="1"/>
</dbReference>
<evidence type="ECO:0000256" key="4">
    <source>
        <dbReference type="ARBA" id="ARBA00023082"/>
    </source>
</evidence>
<dbReference type="eggNOG" id="COG1595">
    <property type="taxonomic scope" value="Bacteria"/>
</dbReference>
<dbReference type="GO" id="GO:0003677">
    <property type="term" value="F:DNA binding"/>
    <property type="evidence" value="ECO:0007669"/>
    <property type="project" value="InterPro"/>
</dbReference>
<feature type="domain" description="RNA polymerase sigma factor 70 region 4 type 2" evidence="8">
    <location>
        <begin position="111"/>
        <end position="162"/>
    </location>
</feature>
<proteinExistence type="inferred from homology"/>
<dbReference type="OrthoDB" id="3211555at2"/>
<dbReference type="EMBL" id="JDYK01000010">
    <property type="protein sequence ID" value="EWS80948.1"/>
    <property type="molecule type" value="Genomic_DNA"/>
</dbReference>
<evidence type="ECO:0000256" key="6">
    <source>
        <dbReference type="SAM" id="MobiDB-lite"/>
    </source>
</evidence>
<dbReference type="NCBIfam" id="TIGR02937">
    <property type="entry name" value="sigma70-ECF"/>
    <property type="match status" value="1"/>
</dbReference>